<evidence type="ECO:0000313" key="1">
    <source>
        <dbReference type="EMBL" id="HHW34467.1"/>
    </source>
</evidence>
<dbReference type="EMBL" id="DULP01000148">
    <property type="protein sequence ID" value="HHW34467.1"/>
    <property type="molecule type" value="Genomic_DNA"/>
</dbReference>
<name>A0A832PP62_9RHOB</name>
<dbReference type="Proteomes" id="UP000580830">
    <property type="component" value="Unassembled WGS sequence"/>
</dbReference>
<organism evidence="1 2">
    <name type="scientific">Paracoccus solventivorans</name>
    <dbReference type="NCBI Taxonomy" id="53463"/>
    <lineage>
        <taxon>Bacteria</taxon>
        <taxon>Pseudomonadati</taxon>
        <taxon>Pseudomonadota</taxon>
        <taxon>Alphaproteobacteria</taxon>
        <taxon>Rhodobacterales</taxon>
        <taxon>Paracoccaceae</taxon>
        <taxon>Paracoccus</taxon>
    </lineage>
</organism>
<protein>
    <submittedName>
        <fullName evidence="1">Uncharacterized protein</fullName>
    </submittedName>
</protein>
<gene>
    <name evidence="1" type="ORF">GXX24_10075</name>
</gene>
<comment type="caution">
    <text evidence="1">The sequence shown here is derived from an EMBL/GenBank/DDBJ whole genome shotgun (WGS) entry which is preliminary data.</text>
</comment>
<dbReference type="AlphaFoldDB" id="A0A832PP62"/>
<accession>A0A832PP62</accession>
<reference evidence="1 2" key="1">
    <citation type="journal article" date="2020" name="Biotechnol. Biofuels">
        <title>New insights from the biogas microbiome by comprehensive genome-resolved metagenomics of nearly 1600 species originating from multiple anaerobic digesters.</title>
        <authorList>
            <person name="Campanaro S."/>
            <person name="Treu L."/>
            <person name="Rodriguez-R L.M."/>
            <person name="Kovalovszki A."/>
            <person name="Ziels R.M."/>
            <person name="Maus I."/>
            <person name="Zhu X."/>
            <person name="Kougias P.G."/>
            <person name="Basile A."/>
            <person name="Luo G."/>
            <person name="Schluter A."/>
            <person name="Konstantinidis K.T."/>
            <person name="Angelidaki I."/>
        </authorList>
    </citation>
    <scope>NUCLEOTIDE SEQUENCE [LARGE SCALE GENOMIC DNA]</scope>
    <source>
        <strain evidence="1">AS04akNAM_125</strain>
    </source>
</reference>
<proteinExistence type="predicted"/>
<sequence>MTEIADSGALGEIKHVLAEAYDPVVLRARKQNWRTRLNWISESPSMCQVRP</sequence>
<evidence type="ECO:0000313" key="2">
    <source>
        <dbReference type="Proteomes" id="UP000580830"/>
    </source>
</evidence>